<accession>A0A6P7TQZ8</accession>
<dbReference type="KEGG" id="osn:115227552"/>
<protein>
    <submittedName>
        <fullName evidence="3">Uncharacterized protein LOC115227552</fullName>
    </submittedName>
</protein>
<dbReference type="AlphaFoldDB" id="A0A6P7TQZ8"/>
<keyword evidence="2" id="KW-1185">Reference proteome</keyword>
<evidence type="ECO:0000313" key="2">
    <source>
        <dbReference type="Proteomes" id="UP000515154"/>
    </source>
</evidence>
<name>A0A6P7TQZ8_9MOLL</name>
<reference evidence="3" key="1">
    <citation type="submission" date="2025-08" db="UniProtKB">
        <authorList>
            <consortium name="RefSeq"/>
        </authorList>
    </citation>
    <scope>IDENTIFICATION</scope>
</reference>
<feature type="region of interest" description="Disordered" evidence="1">
    <location>
        <begin position="162"/>
        <end position="182"/>
    </location>
</feature>
<dbReference type="Proteomes" id="UP000515154">
    <property type="component" value="Unplaced"/>
</dbReference>
<dbReference type="RefSeq" id="XP_029654208.1">
    <property type="nucleotide sequence ID" value="XM_029798348.1"/>
</dbReference>
<dbReference type="PANTHER" id="PTHR47027:SF27">
    <property type="entry name" value="REVERSE TRANSCRIPTASE DOMAIN-CONTAINING PROTEIN"/>
    <property type="match status" value="1"/>
</dbReference>
<organism evidence="2 3">
    <name type="scientific">Octopus sinensis</name>
    <name type="common">East Asian common octopus</name>
    <dbReference type="NCBI Taxonomy" id="2607531"/>
    <lineage>
        <taxon>Eukaryota</taxon>
        <taxon>Metazoa</taxon>
        <taxon>Spiralia</taxon>
        <taxon>Lophotrochozoa</taxon>
        <taxon>Mollusca</taxon>
        <taxon>Cephalopoda</taxon>
        <taxon>Coleoidea</taxon>
        <taxon>Octopodiformes</taxon>
        <taxon>Octopoda</taxon>
        <taxon>Incirrata</taxon>
        <taxon>Octopodidae</taxon>
        <taxon>Octopus</taxon>
    </lineage>
</organism>
<evidence type="ECO:0000256" key="1">
    <source>
        <dbReference type="SAM" id="MobiDB-lite"/>
    </source>
</evidence>
<evidence type="ECO:0000313" key="3">
    <source>
        <dbReference type="RefSeq" id="XP_029654208.1"/>
    </source>
</evidence>
<dbReference type="PANTHER" id="PTHR47027">
    <property type="entry name" value="REVERSE TRANSCRIPTASE DOMAIN-CONTAINING PROTEIN"/>
    <property type="match status" value="1"/>
</dbReference>
<proteinExistence type="predicted"/>
<sequence>MVDDCMRLALEKHQDSGSTVGLSKRVKTKKISDAEFADDIFLLANTVSEIEELMQEVETMSMSVALKMNEIKAKYLVENIKKPEKIINVGRKPLELVEDFLYLGAKTGNTEGDIVERKSKAWVVCHSLRSVFKSDLCKDLKIRLFVAALEPVLLCGTWDTDQETHSDGGWVLHENAEDGSEH</sequence>
<gene>
    <name evidence="3" type="primary">LOC115227552</name>
</gene>